<feature type="compositionally biased region" description="Polar residues" evidence="1">
    <location>
        <begin position="1"/>
        <end position="19"/>
    </location>
</feature>
<name>A0A674N9N3_TAKRU</name>
<dbReference type="InParanoid" id="A0A674N9N3"/>
<keyword evidence="3" id="KW-1185">Reference proteome</keyword>
<accession>A0A674N9N3</accession>
<reference evidence="2" key="3">
    <citation type="submission" date="2025-09" db="UniProtKB">
        <authorList>
            <consortium name="Ensembl"/>
        </authorList>
    </citation>
    <scope>IDENTIFICATION</scope>
</reference>
<protein>
    <submittedName>
        <fullName evidence="2">Uncharacterized protein</fullName>
    </submittedName>
</protein>
<proteinExistence type="predicted"/>
<organism evidence="2 3">
    <name type="scientific">Takifugu rubripes</name>
    <name type="common">Japanese pufferfish</name>
    <name type="synonym">Fugu rubripes</name>
    <dbReference type="NCBI Taxonomy" id="31033"/>
    <lineage>
        <taxon>Eukaryota</taxon>
        <taxon>Metazoa</taxon>
        <taxon>Chordata</taxon>
        <taxon>Craniata</taxon>
        <taxon>Vertebrata</taxon>
        <taxon>Euteleostomi</taxon>
        <taxon>Actinopterygii</taxon>
        <taxon>Neopterygii</taxon>
        <taxon>Teleostei</taxon>
        <taxon>Neoteleostei</taxon>
        <taxon>Acanthomorphata</taxon>
        <taxon>Eupercaria</taxon>
        <taxon>Tetraodontiformes</taxon>
        <taxon>Tetradontoidea</taxon>
        <taxon>Tetraodontidae</taxon>
        <taxon>Takifugu</taxon>
    </lineage>
</organism>
<evidence type="ECO:0000256" key="1">
    <source>
        <dbReference type="SAM" id="MobiDB-lite"/>
    </source>
</evidence>
<sequence length="135" mass="14765">MGSNGESSDQKQSSGTAENPETGHGTLTGPAERHGELGRARKQTGRQQRQQNTPTARWQSPTACVALYDVVTNTMKYQHTAPVLDCAFSVTQHILGAGFDAQLKTHDLNKDQGMAQFCHRGSYILGEIFNICLFI</sequence>
<dbReference type="Ensembl" id="ENSTRUT00000087286.1">
    <property type="protein sequence ID" value="ENSTRUP00000069941.1"/>
    <property type="gene ID" value="ENSTRUG00000032989.1"/>
</dbReference>
<feature type="compositionally biased region" description="Polar residues" evidence="1">
    <location>
        <begin position="45"/>
        <end position="58"/>
    </location>
</feature>
<evidence type="ECO:0000313" key="3">
    <source>
        <dbReference type="Proteomes" id="UP000005226"/>
    </source>
</evidence>
<feature type="region of interest" description="Disordered" evidence="1">
    <location>
        <begin position="1"/>
        <end position="58"/>
    </location>
</feature>
<evidence type="ECO:0000313" key="2">
    <source>
        <dbReference type="Ensembl" id="ENSTRUP00000069941.1"/>
    </source>
</evidence>
<reference evidence="2 3" key="1">
    <citation type="journal article" date="2011" name="Genome Biol. Evol.">
        <title>Integration of the genetic map and genome assembly of fugu facilitates insights into distinct features of genome evolution in teleosts and mammals.</title>
        <authorList>
            <person name="Kai W."/>
            <person name="Kikuchi K."/>
            <person name="Tohari S."/>
            <person name="Chew A.K."/>
            <person name="Tay A."/>
            <person name="Fujiwara A."/>
            <person name="Hosoya S."/>
            <person name="Suetake H."/>
            <person name="Naruse K."/>
            <person name="Brenner S."/>
            <person name="Suzuki Y."/>
            <person name="Venkatesh B."/>
        </authorList>
    </citation>
    <scope>NUCLEOTIDE SEQUENCE [LARGE SCALE GENOMIC DNA]</scope>
</reference>
<dbReference type="AlphaFoldDB" id="A0A674N9N3"/>
<dbReference type="Proteomes" id="UP000005226">
    <property type="component" value="Chromosome 19"/>
</dbReference>
<reference evidence="2" key="2">
    <citation type="submission" date="2025-08" db="UniProtKB">
        <authorList>
            <consortium name="Ensembl"/>
        </authorList>
    </citation>
    <scope>IDENTIFICATION</scope>
</reference>